<reference evidence="2 3" key="1">
    <citation type="journal article" date="2020" name="Nature">
        <title>Six reference-quality genomes reveal evolution of bat adaptations.</title>
        <authorList>
            <person name="Jebb D."/>
            <person name="Huang Z."/>
            <person name="Pippel M."/>
            <person name="Hughes G.M."/>
            <person name="Lavrichenko K."/>
            <person name="Devanna P."/>
            <person name="Winkler S."/>
            <person name="Jermiin L.S."/>
            <person name="Skirmuntt E.C."/>
            <person name="Katzourakis A."/>
            <person name="Burkitt-Gray L."/>
            <person name="Ray D.A."/>
            <person name="Sullivan K.A.M."/>
            <person name="Roscito J.G."/>
            <person name="Kirilenko B.M."/>
            <person name="Davalos L.M."/>
            <person name="Corthals A.P."/>
            <person name="Power M.L."/>
            <person name="Jones G."/>
            <person name="Ransome R.D."/>
            <person name="Dechmann D.K.N."/>
            <person name="Locatelli A.G."/>
            <person name="Puechmaille S.J."/>
            <person name="Fedrigo O."/>
            <person name="Jarvis E.D."/>
            <person name="Hiller M."/>
            <person name="Vernes S.C."/>
            <person name="Myers E.W."/>
            <person name="Teeling E.C."/>
        </authorList>
    </citation>
    <scope>NUCLEOTIDE SEQUENCE [LARGE SCALE GENOMIC DNA]</scope>
    <source>
        <strain evidence="2">MRouAeg1</strain>
        <tissue evidence="2">Muscle</tissue>
    </source>
</reference>
<proteinExistence type="predicted"/>
<comment type="caution">
    <text evidence="2">The sequence shown here is derived from an EMBL/GenBank/DDBJ whole genome shotgun (WGS) entry which is preliminary data.</text>
</comment>
<dbReference type="AlphaFoldDB" id="A0A7J8K7B6"/>
<dbReference type="EMBL" id="JACASE010000001">
    <property type="protein sequence ID" value="KAF6504719.1"/>
    <property type="molecule type" value="Genomic_DNA"/>
</dbReference>
<keyword evidence="3" id="KW-1185">Reference proteome</keyword>
<name>A0A7J8K7B6_ROUAE</name>
<evidence type="ECO:0000313" key="3">
    <source>
        <dbReference type="Proteomes" id="UP000593571"/>
    </source>
</evidence>
<feature type="compositionally biased region" description="Basic residues" evidence="1">
    <location>
        <begin position="45"/>
        <end position="56"/>
    </location>
</feature>
<evidence type="ECO:0000313" key="2">
    <source>
        <dbReference type="EMBL" id="KAF6504719.1"/>
    </source>
</evidence>
<dbReference type="Proteomes" id="UP000593571">
    <property type="component" value="Unassembled WGS sequence"/>
</dbReference>
<protein>
    <submittedName>
        <fullName evidence="2">DnaJ heat shock protein family (Hsp40) member C8</fullName>
    </submittedName>
</protein>
<sequence>MKGSDRGKKRLKLKKKPNGKGSGRKTLRKVETVVWTAGETSKQIQRGRKRRKTGPS</sequence>
<evidence type="ECO:0000256" key="1">
    <source>
        <dbReference type="SAM" id="MobiDB-lite"/>
    </source>
</evidence>
<gene>
    <name evidence="2" type="ORF">HJG63_004021</name>
</gene>
<organism evidence="2 3">
    <name type="scientific">Rousettus aegyptiacus</name>
    <name type="common">Egyptian fruit bat</name>
    <name type="synonym">Pteropus aegyptiacus</name>
    <dbReference type="NCBI Taxonomy" id="9407"/>
    <lineage>
        <taxon>Eukaryota</taxon>
        <taxon>Metazoa</taxon>
        <taxon>Chordata</taxon>
        <taxon>Craniata</taxon>
        <taxon>Vertebrata</taxon>
        <taxon>Euteleostomi</taxon>
        <taxon>Mammalia</taxon>
        <taxon>Eutheria</taxon>
        <taxon>Laurasiatheria</taxon>
        <taxon>Chiroptera</taxon>
        <taxon>Yinpterochiroptera</taxon>
        <taxon>Pteropodoidea</taxon>
        <taxon>Pteropodidae</taxon>
        <taxon>Rousettinae</taxon>
        <taxon>Rousettus</taxon>
    </lineage>
</organism>
<feature type="compositionally biased region" description="Basic residues" evidence="1">
    <location>
        <begin position="7"/>
        <end position="27"/>
    </location>
</feature>
<accession>A0A7J8K7B6</accession>
<feature type="region of interest" description="Disordered" evidence="1">
    <location>
        <begin position="1"/>
        <end position="56"/>
    </location>
</feature>
<keyword evidence="2" id="KW-0346">Stress response</keyword>